<dbReference type="Proteomes" id="UP000541352">
    <property type="component" value="Unassembled WGS sequence"/>
</dbReference>
<proteinExistence type="predicted"/>
<reference evidence="1 2" key="1">
    <citation type="submission" date="2020-08" db="EMBL/GenBank/DDBJ databases">
        <title>Genomic Encyclopedia of Type Strains, Phase IV (KMG-IV): sequencing the most valuable type-strain genomes for metagenomic binning, comparative biology and taxonomic classification.</title>
        <authorList>
            <person name="Goeker M."/>
        </authorList>
    </citation>
    <scope>NUCLEOTIDE SEQUENCE [LARGE SCALE GENOMIC DNA]</scope>
    <source>
        <strain evidence="1 2">DSM 17976</strain>
    </source>
</reference>
<evidence type="ECO:0000313" key="1">
    <source>
        <dbReference type="EMBL" id="MBB3836563.1"/>
    </source>
</evidence>
<comment type="caution">
    <text evidence="1">The sequence shown here is derived from an EMBL/GenBank/DDBJ whole genome shotgun (WGS) entry which is preliminary data.</text>
</comment>
<gene>
    <name evidence="1" type="ORF">FHS57_000545</name>
</gene>
<dbReference type="AlphaFoldDB" id="A0A7W6ENM0"/>
<sequence>MSKSPLIYVGHILTCINSILDYTTGMDSDAFLRNKLVQDATWE</sequence>
<dbReference type="EMBL" id="JACIBY010000001">
    <property type="protein sequence ID" value="MBB3836563.1"/>
    <property type="molecule type" value="Genomic_DNA"/>
</dbReference>
<evidence type="ECO:0000313" key="2">
    <source>
        <dbReference type="Proteomes" id="UP000541352"/>
    </source>
</evidence>
<protein>
    <submittedName>
        <fullName evidence="1">Uncharacterized protein with HEPN domain</fullName>
    </submittedName>
</protein>
<organism evidence="1 2">
    <name type="scientific">Runella defluvii</name>
    <dbReference type="NCBI Taxonomy" id="370973"/>
    <lineage>
        <taxon>Bacteria</taxon>
        <taxon>Pseudomonadati</taxon>
        <taxon>Bacteroidota</taxon>
        <taxon>Cytophagia</taxon>
        <taxon>Cytophagales</taxon>
        <taxon>Spirosomataceae</taxon>
        <taxon>Runella</taxon>
    </lineage>
</organism>
<accession>A0A7W6ENM0</accession>
<keyword evidence="2" id="KW-1185">Reference proteome</keyword>
<name>A0A7W6ENM0_9BACT</name>